<evidence type="ECO:0000256" key="1">
    <source>
        <dbReference type="ARBA" id="ARBA00004141"/>
    </source>
</evidence>
<dbReference type="RefSeq" id="XP_014040429.1">
    <property type="nucleotide sequence ID" value="XM_014184954.2"/>
</dbReference>
<reference evidence="7" key="1">
    <citation type="submission" date="2025-08" db="UniProtKB">
        <authorList>
            <consortium name="RefSeq"/>
        </authorList>
    </citation>
    <scope>IDENTIFICATION</scope>
</reference>
<evidence type="ECO:0000313" key="7">
    <source>
        <dbReference type="RefSeq" id="XP_014040429.1"/>
    </source>
</evidence>
<dbReference type="KEGG" id="sasa:106605955"/>
<keyword evidence="2 5" id="KW-0812">Transmembrane</keyword>
<gene>
    <name evidence="7" type="primary">cf191</name>
</gene>
<dbReference type="Proteomes" id="UP001652741">
    <property type="component" value="Chromosome ssa05"/>
</dbReference>
<dbReference type="AlphaFoldDB" id="A0A1S3QM36"/>
<feature type="transmembrane region" description="Helical" evidence="5">
    <location>
        <begin position="209"/>
        <end position="232"/>
    </location>
</feature>
<feature type="transmembrane region" description="Helical" evidence="5">
    <location>
        <begin position="114"/>
        <end position="133"/>
    </location>
</feature>
<comment type="subcellular location">
    <subcellularLocation>
        <location evidence="1">Membrane</location>
        <topology evidence="1">Multi-pass membrane protein</topology>
    </subcellularLocation>
</comment>
<feature type="transmembrane region" description="Helical" evidence="5">
    <location>
        <begin position="186"/>
        <end position="203"/>
    </location>
</feature>
<dbReference type="OrthoDB" id="542931at2759"/>
<protein>
    <submittedName>
        <fullName evidence="7">CF191 protein isoform X1</fullName>
    </submittedName>
</protein>
<dbReference type="PANTHER" id="PTHR12952:SF1">
    <property type="entry name" value="TRANSMEMBRANE PROTEIN 244"/>
    <property type="match status" value="1"/>
</dbReference>
<evidence type="ECO:0000256" key="5">
    <source>
        <dbReference type="SAM" id="Phobius"/>
    </source>
</evidence>
<evidence type="ECO:0000256" key="4">
    <source>
        <dbReference type="ARBA" id="ARBA00023136"/>
    </source>
</evidence>
<dbReference type="Pfam" id="PF09801">
    <property type="entry name" value="SYS1"/>
    <property type="match status" value="1"/>
</dbReference>
<dbReference type="CTD" id="100301830"/>
<dbReference type="GO" id="GO:0016020">
    <property type="term" value="C:membrane"/>
    <property type="evidence" value="ECO:0007669"/>
    <property type="project" value="UniProtKB-SubCell"/>
</dbReference>
<evidence type="ECO:0000256" key="3">
    <source>
        <dbReference type="ARBA" id="ARBA00022989"/>
    </source>
</evidence>
<evidence type="ECO:0000313" key="6">
    <source>
        <dbReference type="Proteomes" id="UP001652741"/>
    </source>
</evidence>
<keyword evidence="3 5" id="KW-1133">Transmembrane helix</keyword>
<feature type="transmembrane region" description="Helical" evidence="5">
    <location>
        <begin position="12"/>
        <end position="31"/>
    </location>
</feature>
<dbReference type="PANTHER" id="PTHR12952">
    <property type="entry name" value="SYS1"/>
    <property type="match status" value="1"/>
</dbReference>
<dbReference type="STRING" id="8030.ENSSSAP00000044824"/>
<dbReference type="GeneID" id="100286584"/>
<proteinExistence type="predicted"/>
<keyword evidence="6" id="KW-1185">Reference proteome</keyword>
<accession>A0A1S3QM36</accession>
<sequence length="246" mass="27676">MAFRGKVADTRTVLVHLLLCLVIFYSLYYMIGSVCFGAFRCDTFLFLSACTCGYWVSDLAGTVSRPHAASRNLVPGDRREGEGFVESTATIGLFSLIGMTVSFNHPGSLLAPPFEYPVCLFVLSAVLLFAFRLDHFDGLIPFDFKTEPTNLESNSKYLVNLLSMELTYFCSGLLFAAVVRRWVWDYALTVTLLHVLLTSLVMLEFPLVWQWWLALGSGLFLMICNGQLIAYFTCQSDQSYPTFNSY</sequence>
<feature type="transmembrane region" description="Helical" evidence="5">
    <location>
        <begin position="157"/>
        <end position="179"/>
    </location>
</feature>
<name>A0A1S3QM36_SALSA</name>
<dbReference type="PaxDb" id="8030-ENSSSAP00000044824"/>
<organism evidence="6 7">
    <name type="scientific">Salmo salar</name>
    <name type="common">Atlantic salmon</name>
    <dbReference type="NCBI Taxonomy" id="8030"/>
    <lineage>
        <taxon>Eukaryota</taxon>
        <taxon>Metazoa</taxon>
        <taxon>Chordata</taxon>
        <taxon>Craniata</taxon>
        <taxon>Vertebrata</taxon>
        <taxon>Euteleostomi</taxon>
        <taxon>Actinopterygii</taxon>
        <taxon>Neopterygii</taxon>
        <taxon>Teleostei</taxon>
        <taxon>Protacanthopterygii</taxon>
        <taxon>Salmoniformes</taxon>
        <taxon>Salmonidae</taxon>
        <taxon>Salmoninae</taxon>
        <taxon>Salmo</taxon>
    </lineage>
</organism>
<keyword evidence="4 5" id="KW-0472">Membrane</keyword>
<evidence type="ECO:0000256" key="2">
    <source>
        <dbReference type="ARBA" id="ARBA00022692"/>
    </source>
</evidence>
<dbReference type="InterPro" id="IPR019185">
    <property type="entry name" value="Integral_membrane_SYS1-rel"/>
</dbReference>